<dbReference type="EMBL" id="CAJNOG010000004">
    <property type="protein sequence ID" value="CAF0728209.1"/>
    <property type="molecule type" value="Genomic_DNA"/>
</dbReference>
<dbReference type="GO" id="GO:0006913">
    <property type="term" value="P:nucleocytoplasmic transport"/>
    <property type="evidence" value="ECO:0007669"/>
    <property type="project" value="UniProtKB-ARBA"/>
</dbReference>
<evidence type="ECO:0000313" key="5">
    <source>
        <dbReference type="EMBL" id="CAF0728209.1"/>
    </source>
</evidence>
<evidence type="ECO:0008006" key="7">
    <source>
        <dbReference type="Google" id="ProtNLM"/>
    </source>
</evidence>
<dbReference type="InterPro" id="IPR013598">
    <property type="entry name" value="Exportin-1/Importin-b-like"/>
</dbReference>
<organism evidence="5 6">
    <name type="scientific">Adineta steineri</name>
    <dbReference type="NCBI Taxonomy" id="433720"/>
    <lineage>
        <taxon>Eukaryota</taxon>
        <taxon>Metazoa</taxon>
        <taxon>Spiralia</taxon>
        <taxon>Gnathifera</taxon>
        <taxon>Rotifera</taxon>
        <taxon>Eurotatoria</taxon>
        <taxon>Bdelloidea</taxon>
        <taxon>Adinetida</taxon>
        <taxon>Adinetidae</taxon>
        <taxon>Adineta</taxon>
    </lineage>
</organism>
<evidence type="ECO:0000259" key="4">
    <source>
        <dbReference type="Pfam" id="PF19273"/>
    </source>
</evidence>
<dbReference type="Proteomes" id="UP000663845">
    <property type="component" value="Unassembled WGS sequence"/>
</dbReference>
<comment type="caution">
    <text evidence="5">The sequence shown here is derived from an EMBL/GenBank/DDBJ whole genome shotgun (WGS) entry which is preliminary data.</text>
</comment>
<feature type="compositionally biased region" description="Basic and acidic residues" evidence="1">
    <location>
        <begin position="1175"/>
        <end position="1201"/>
    </location>
</feature>
<dbReference type="PANTHER" id="PTHR31434:SF2">
    <property type="entry name" value="S PHASE CYCLIN A-ASSOCIATED PROTEIN IN THE ENDOPLASMIC RETICULUM"/>
    <property type="match status" value="1"/>
</dbReference>
<evidence type="ECO:0000259" key="3">
    <source>
        <dbReference type="Pfam" id="PF16501"/>
    </source>
</evidence>
<feature type="domain" description="Exportin-5 C-terminal" evidence="4">
    <location>
        <begin position="317"/>
        <end position="859"/>
    </location>
</feature>
<dbReference type="SUPFAM" id="SSF48371">
    <property type="entry name" value="ARM repeat"/>
    <property type="match status" value="1"/>
</dbReference>
<feature type="domain" description="S phase cyclin A-associated protein in the endoplasmic reticulum N-terminal" evidence="3">
    <location>
        <begin position="863"/>
        <end position="915"/>
    </location>
</feature>
<dbReference type="Gene3D" id="1.25.10.10">
    <property type="entry name" value="Leucine-rich Repeat Variant"/>
    <property type="match status" value="2"/>
</dbReference>
<gene>
    <name evidence="5" type="ORF">JYZ213_LOCUS970</name>
</gene>
<dbReference type="InterPro" id="IPR032446">
    <property type="entry name" value="SCAPER_N"/>
</dbReference>
<dbReference type="Pfam" id="PF08389">
    <property type="entry name" value="Xpo1"/>
    <property type="match status" value="1"/>
</dbReference>
<dbReference type="InterPro" id="IPR016024">
    <property type="entry name" value="ARM-type_fold"/>
</dbReference>
<feature type="compositionally biased region" description="Acidic residues" evidence="1">
    <location>
        <begin position="1150"/>
        <end position="1161"/>
    </location>
</feature>
<name>A0A813MWM5_9BILA</name>
<protein>
    <recommendedName>
        <fullName evidence="7">Exportin-5</fullName>
    </recommendedName>
</protein>
<evidence type="ECO:0000259" key="2">
    <source>
        <dbReference type="Pfam" id="PF08389"/>
    </source>
</evidence>
<reference evidence="5" key="1">
    <citation type="submission" date="2021-02" db="EMBL/GenBank/DDBJ databases">
        <authorList>
            <person name="Nowell W R."/>
        </authorList>
    </citation>
    <scope>NUCLEOTIDE SEQUENCE</scope>
</reference>
<proteinExistence type="predicted"/>
<accession>A0A813MWM5</accession>
<evidence type="ECO:0000313" key="6">
    <source>
        <dbReference type="Proteomes" id="UP000663845"/>
    </source>
</evidence>
<feature type="region of interest" description="Disordered" evidence="1">
    <location>
        <begin position="1147"/>
        <end position="1206"/>
    </location>
</feature>
<sequence>MTNLDFLRQVESAVLLSVSTDSIRRQQAYTFLEDLKSNPTQSISIGFDFFDKNQQFEPLVKHFGLQCIEETIKYKWTSLDSQLKVSIKERLWLLMTEHDQLPGHLKTILVRCVCEIAKREWPQQWPLFLDELVSLSKLNSTNDYSLLILAYLIEDVIVLQTLNSIRKRDIQTTLLQHGNKLIEFIEYFLDISNTISSSLYALTMFATFLPIEIFFQTKIIQKIVFLLNSPIHRMKAAEFLSVISDRRGKYEERLPLLQMFPYLFQNAAEFLSVISDRRGKYEERLPLLQMFPYLFQNGSQYNDLFSTIQIKQSNEIYDFMKQYAMVITALCDQLCYLCGGEDITKRAPLPEQFSNGTFLQVLLALMQHPSIYISLYGYQMWIQLIKTNIFQENDYKNILPVVLQALCHSLVKQPYKKSDNENDVTSYYIHYDFEDESDYQKFVGKNRTILIRSINNICQTNEHLSIAIRIGFDYADYCFQSINLSNLLLFESLIAYWQIIEKHLRLLLKPGESFNHSKIFSDTDESSFCQRGQTLIEQLLLTNNNLEFLAYSLRLLTCLYVFTRGEHSWTQRILEHLFRTITTERQIESKLNPLQKQASCLIDLCLNYGHSIFIYFNDLFKVTQNLVRQQTSLEQHIKLAGWQWSVLVECLAILLNHFESFQQQAILINELVQPFAEILTKFNTNVNDLQSFIDYIELTKTSNSNQRLLFLSVHILCGLLRRITLPTDSLICSNGGYQENFEGIIFIRNPASPSFIQLTNSLFKLLTYCHTLHSPNSPIAQTTFSFLSTMTDAEKAVYLQQENNDEVNILSSIQTNSLGLSANDRRLHNRFSSFVDRLQILIGTYFTLKPDLYQLNDSLNIIDFRSRYWTFLFDNLKRSIEQIYQTCEADQDPLQCQEIIQYLSQYCKNFEILLKNSDDKTNRTYRSLSLTLSAFEIEISSFRPFEHSQSICNDEIFSSNDLLPRQKRLHNSDINLNVNNFPYYYSNDINRFKRQKSTKHRRTTESSSLLSLPSLFSSAINDSTMTLVSNTTNQFFLSSKRILTDETAGDDADDEKDIRDESINVNRHHRYHHQLSTSRLIQQSMTSEDDDEELLLRNHRGMIDFMDRQIFDAFDQEESLTAALEAEQERTIASLMAEQEDLEHQLNNVSDDDGSELEESELSTTKTSSYFMSLPDDRDEKVISSNDLLRDDNDSEPDGKSRTKNLRIQKKFSSPSRIRIQRFLNELEKSLNTTTRKEPLNTTNFLACQRILTEFVKIFDIHGYEKDSPLEQRVFFSLNGYTTLTKLIELRAECHKPPLAPESLIALTVSVYRAATNNNVDNALYILNSGKILILVESLVRHLTGLKIDDLTTSNNDHQSESEKLAQIDLVTNLAEILASLITMYNSVMNDIRKHETETNEDKLIISRLTDFISYMANIAILDRIAAFFRSARAIVNTTKSRIPDMITHLLNLLQQMIYFSRPKIYLPPFGHSSKKSVNDPAQVLSIMKTTNFCEIFSLLYGILIHDTDNNNNNNNNQTMHENNSPITLHEKTLIILNNSLILLNTIAILDLDIFQTILGEETISLQLRHVANYILAYCHNQQTTINDTLLHQIILLIGYYSVLNQDNQCRLAFGNRPTVLQQLSCLPFRYFVESKYMDILFPTLIACSFDREATRTILQTEMSLDLIVNFIQIKLTETKMMNEDTFAFYMRFPRDEWNNALKYYRPISKLTTNQIESHDDEEKENIEIKS</sequence>
<evidence type="ECO:0000256" key="1">
    <source>
        <dbReference type="SAM" id="MobiDB-lite"/>
    </source>
</evidence>
<dbReference type="PANTHER" id="PTHR31434">
    <property type="entry name" value="S PHASE CYCLIN A-ASSOCIATED PROTEIN IN THE ENDOPLASMIC RETICULUM"/>
    <property type="match status" value="1"/>
</dbReference>
<dbReference type="Pfam" id="PF19273">
    <property type="entry name" value="Exportin-5"/>
    <property type="match status" value="1"/>
</dbReference>
<dbReference type="Pfam" id="PF16501">
    <property type="entry name" value="SCAPER_N"/>
    <property type="match status" value="1"/>
</dbReference>
<dbReference type="InterPro" id="IPR045478">
    <property type="entry name" value="Exportin-5_C"/>
</dbReference>
<dbReference type="InterPro" id="IPR011989">
    <property type="entry name" value="ARM-like"/>
</dbReference>
<feature type="domain" description="Exportin-1/Importin-beta-like" evidence="2">
    <location>
        <begin position="103"/>
        <end position="240"/>
    </location>
</feature>